<accession>M4REK0</accession>
<dbReference type="PATRIC" id="fig|1254439.12.peg.701"/>
<dbReference type="KEGG" id="btp:D805_0706"/>
<sequence>MCVFNDWYRVSRYYRRGIEGVDKGEGLWTMRGFHTSRIDG</sequence>
<evidence type="ECO:0000313" key="2">
    <source>
        <dbReference type="Proteomes" id="UP000011835"/>
    </source>
</evidence>
<dbReference type="HOGENOM" id="CLU_3285669_0_0_11"/>
<protein>
    <submittedName>
        <fullName evidence="1">Uncharacterized protein</fullName>
    </submittedName>
</protein>
<name>M4REK0_9BIFI</name>
<reference evidence="1 2" key="1">
    <citation type="journal article" date="2013" name="Genome Announc.">
        <title>Complete Genome Sequence of the Probiotic Bifidobacterium thermophilum Strain RBL67.</title>
        <authorList>
            <person name="Jans C."/>
            <person name="Lacroix C."/>
            <person name="Follador R."/>
            <person name="Stevens M.J."/>
        </authorList>
    </citation>
    <scope>NUCLEOTIDE SEQUENCE [LARGE SCALE GENOMIC DNA]</scope>
    <source>
        <strain evidence="1 2">RBL67</strain>
    </source>
</reference>
<evidence type="ECO:0000313" key="1">
    <source>
        <dbReference type="EMBL" id="AGH40973.1"/>
    </source>
</evidence>
<dbReference type="Proteomes" id="UP000011835">
    <property type="component" value="Chromosome"/>
</dbReference>
<dbReference type="AlphaFoldDB" id="M4REK0"/>
<gene>
    <name evidence="1" type="ORF">D805_0706</name>
</gene>
<dbReference type="EMBL" id="CP004346">
    <property type="protein sequence ID" value="AGH40973.1"/>
    <property type="molecule type" value="Genomic_DNA"/>
</dbReference>
<keyword evidence="2" id="KW-1185">Reference proteome</keyword>
<organism evidence="1 2">
    <name type="scientific">Bifidobacterium thermophilum RBL67</name>
    <dbReference type="NCBI Taxonomy" id="1254439"/>
    <lineage>
        <taxon>Bacteria</taxon>
        <taxon>Bacillati</taxon>
        <taxon>Actinomycetota</taxon>
        <taxon>Actinomycetes</taxon>
        <taxon>Bifidobacteriales</taxon>
        <taxon>Bifidobacteriaceae</taxon>
        <taxon>Bifidobacterium</taxon>
    </lineage>
</organism>
<proteinExistence type="predicted"/>